<dbReference type="AlphaFoldDB" id="A0A1E7ET00"/>
<dbReference type="EMBL" id="KV784378">
    <property type="protein sequence ID" value="OEU08924.1"/>
    <property type="molecule type" value="Genomic_DNA"/>
</dbReference>
<dbReference type="Proteomes" id="UP000095751">
    <property type="component" value="Unassembled WGS sequence"/>
</dbReference>
<feature type="compositionally biased region" description="Basic and acidic residues" evidence="1">
    <location>
        <begin position="321"/>
        <end position="331"/>
    </location>
</feature>
<evidence type="ECO:0000256" key="2">
    <source>
        <dbReference type="SAM" id="Phobius"/>
    </source>
</evidence>
<feature type="region of interest" description="Disordered" evidence="1">
    <location>
        <begin position="74"/>
        <end position="157"/>
    </location>
</feature>
<feature type="compositionally biased region" description="Basic and acidic residues" evidence="1">
    <location>
        <begin position="131"/>
        <end position="143"/>
    </location>
</feature>
<accession>A0A1E7ET00</accession>
<feature type="region of interest" description="Disordered" evidence="1">
    <location>
        <begin position="447"/>
        <end position="469"/>
    </location>
</feature>
<evidence type="ECO:0000313" key="4">
    <source>
        <dbReference type="Proteomes" id="UP000095751"/>
    </source>
</evidence>
<evidence type="ECO:0000256" key="1">
    <source>
        <dbReference type="SAM" id="MobiDB-lite"/>
    </source>
</evidence>
<dbReference type="OrthoDB" id="10689003at2759"/>
<keyword evidence="4" id="KW-1185">Reference proteome</keyword>
<dbReference type="KEGG" id="fcy:FRACYDRAFT_249267"/>
<feature type="transmembrane region" description="Helical" evidence="2">
    <location>
        <begin position="369"/>
        <end position="396"/>
    </location>
</feature>
<reference evidence="3 4" key="1">
    <citation type="submission" date="2016-09" db="EMBL/GenBank/DDBJ databases">
        <title>Extensive genetic diversity and differential bi-allelic expression allows diatom success in the polar Southern Ocean.</title>
        <authorList>
            <consortium name="DOE Joint Genome Institute"/>
            <person name="Mock T."/>
            <person name="Otillar R.P."/>
            <person name="Strauss J."/>
            <person name="Dupont C."/>
            <person name="Frickenhaus S."/>
            <person name="Maumus F."/>
            <person name="Mcmullan M."/>
            <person name="Sanges R."/>
            <person name="Schmutz J."/>
            <person name="Toseland A."/>
            <person name="Valas R."/>
            <person name="Veluchamy A."/>
            <person name="Ward B.J."/>
            <person name="Allen A."/>
            <person name="Barry K."/>
            <person name="Falciatore A."/>
            <person name="Ferrante M."/>
            <person name="Fortunato A.E."/>
            <person name="Gloeckner G."/>
            <person name="Gruber A."/>
            <person name="Hipkin R."/>
            <person name="Janech M."/>
            <person name="Kroth P."/>
            <person name="Leese F."/>
            <person name="Lindquist E."/>
            <person name="Lyon B.R."/>
            <person name="Martin J."/>
            <person name="Mayer C."/>
            <person name="Parker M."/>
            <person name="Quesneville H."/>
            <person name="Raymond J."/>
            <person name="Uhlig C."/>
            <person name="Valentin K.U."/>
            <person name="Worden A.Z."/>
            <person name="Armbrust E.V."/>
            <person name="Bowler C."/>
            <person name="Green B."/>
            <person name="Moulton V."/>
            <person name="Van Oosterhout C."/>
            <person name="Grigoriev I."/>
        </authorList>
    </citation>
    <scope>NUCLEOTIDE SEQUENCE [LARGE SCALE GENOMIC DNA]</scope>
    <source>
        <strain evidence="3 4">CCMP1102</strain>
    </source>
</reference>
<feature type="compositionally biased region" description="Polar residues" evidence="1">
    <location>
        <begin position="455"/>
        <end position="464"/>
    </location>
</feature>
<protein>
    <submittedName>
        <fullName evidence="3">Uncharacterized protein</fullName>
    </submittedName>
</protein>
<proteinExistence type="predicted"/>
<evidence type="ECO:0000313" key="3">
    <source>
        <dbReference type="EMBL" id="OEU08924.1"/>
    </source>
</evidence>
<sequence>MMEPNYPMAFHEEDDEKYIEKEKDRSTNLAIDSDSSNIDSCSVVTPKVCSGTSGGTNKKASILKSPLLRLTRTKKRSSGAVVKENGEQIPIINSSSSGTNGSSSNNENSSASKYDKTKINDTILEENTSGCEKEDHIHCHDNDTDNNVSTNPIDYDDDDINVNVNVNVNDRGKLNMSDIESDEEELKKGLETNRRSNTHVKNKDPPLKSRPLHASTNLSIVVTRNEVVVEYRDKDQEGGGQKQSSPDIQPSVGRDEATTLTSATSKSNYISSTSTSKRYIVRKGIMKRPRDSNIAYHHPQKPNHPPPGYDVKSLWRKDYTANSTTDREYPHQRLRSQPSKRVSFDEVSLTEQFKLSQLRRQTRHKRRGVFDMLAMAMPVILPYLIAISILLASSLVPLPQSPSLSSSQPKVITPSEKEVEILPNPPIIFDLASRMWDERKLQGATKIPNSDDTKISSNEDNFTGRTGKDNINRQLFDARKKSIPDIHQQISTGSMANKRKNLIGMAVATISDVINKRNSKTNTCSDSTASQGEVQEVATKNKNSTAQKRNPVIRVLSGFMKILARILFPFRKIQKT</sequence>
<feature type="region of interest" description="Disordered" evidence="1">
    <location>
        <begin position="321"/>
        <end position="340"/>
    </location>
</feature>
<keyword evidence="2" id="KW-0812">Transmembrane</keyword>
<feature type="region of interest" description="Disordered" evidence="1">
    <location>
        <begin position="232"/>
        <end position="275"/>
    </location>
</feature>
<feature type="compositionally biased region" description="Basic and acidic residues" evidence="1">
    <location>
        <begin position="185"/>
        <end position="194"/>
    </location>
</feature>
<feature type="compositionally biased region" description="Low complexity" evidence="1">
    <location>
        <begin position="261"/>
        <end position="275"/>
    </location>
</feature>
<dbReference type="InParanoid" id="A0A1E7ET00"/>
<keyword evidence="2" id="KW-1133">Transmembrane helix</keyword>
<gene>
    <name evidence="3" type="ORF">FRACYDRAFT_249267</name>
</gene>
<feature type="region of interest" description="Disordered" evidence="1">
    <location>
        <begin position="288"/>
        <end position="311"/>
    </location>
</feature>
<feature type="region of interest" description="Disordered" evidence="1">
    <location>
        <begin position="175"/>
        <end position="218"/>
    </location>
</feature>
<feature type="compositionally biased region" description="Low complexity" evidence="1">
    <location>
        <begin position="93"/>
        <end position="112"/>
    </location>
</feature>
<name>A0A1E7ET00_9STRA</name>
<organism evidence="3 4">
    <name type="scientific">Fragilariopsis cylindrus CCMP1102</name>
    <dbReference type="NCBI Taxonomy" id="635003"/>
    <lineage>
        <taxon>Eukaryota</taxon>
        <taxon>Sar</taxon>
        <taxon>Stramenopiles</taxon>
        <taxon>Ochrophyta</taxon>
        <taxon>Bacillariophyta</taxon>
        <taxon>Bacillariophyceae</taxon>
        <taxon>Bacillariophycidae</taxon>
        <taxon>Bacillariales</taxon>
        <taxon>Bacillariaceae</taxon>
        <taxon>Fragilariopsis</taxon>
    </lineage>
</organism>
<keyword evidence="2" id="KW-0472">Membrane</keyword>